<dbReference type="InterPro" id="IPR001471">
    <property type="entry name" value="AP2/ERF_dom"/>
</dbReference>
<feature type="region of interest" description="Disordered" evidence="9">
    <location>
        <begin position="241"/>
        <end position="274"/>
    </location>
</feature>
<protein>
    <submittedName>
        <fullName evidence="11">AP2/EREBP family transcription factor-like protein 8</fullName>
    </submittedName>
</protein>
<keyword evidence="6" id="KW-0804">Transcription</keyword>
<keyword evidence="5" id="KW-0010">Activator</keyword>
<evidence type="ECO:0000256" key="4">
    <source>
        <dbReference type="ARBA" id="ARBA00023125"/>
    </source>
</evidence>
<evidence type="ECO:0000313" key="11">
    <source>
        <dbReference type="EMBL" id="PQP97703.1"/>
    </source>
</evidence>
<proteinExistence type="inferred from homology"/>
<evidence type="ECO:0000256" key="9">
    <source>
        <dbReference type="SAM" id="MobiDB-lite"/>
    </source>
</evidence>
<dbReference type="InterPro" id="IPR036955">
    <property type="entry name" value="AP2/ERF_dom_sf"/>
</dbReference>
<evidence type="ECO:0000313" key="12">
    <source>
        <dbReference type="Proteomes" id="UP000250321"/>
    </source>
</evidence>
<dbReference type="STRING" id="2094558.A0A314Y1J6"/>
<dbReference type="SMART" id="SM00380">
    <property type="entry name" value="AP2"/>
    <property type="match status" value="1"/>
</dbReference>
<evidence type="ECO:0000256" key="7">
    <source>
        <dbReference type="ARBA" id="ARBA00023242"/>
    </source>
</evidence>
<keyword evidence="3" id="KW-0346">Stress response</keyword>
<dbReference type="PRINTS" id="PR00367">
    <property type="entry name" value="ETHRSPELEMNT"/>
</dbReference>
<organism evidence="11 12">
    <name type="scientific">Prunus yedoensis var. nudiflora</name>
    <dbReference type="NCBI Taxonomy" id="2094558"/>
    <lineage>
        <taxon>Eukaryota</taxon>
        <taxon>Viridiplantae</taxon>
        <taxon>Streptophyta</taxon>
        <taxon>Embryophyta</taxon>
        <taxon>Tracheophyta</taxon>
        <taxon>Spermatophyta</taxon>
        <taxon>Magnoliopsida</taxon>
        <taxon>eudicotyledons</taxon>
        <taxon>Gunneridae</taxon>
        <taxon>Pentapetalae</taxon>
        <taxon>rosids</taxon>
        <taxon>fabids</taxon>
        <taxon>Rosales</taxon>
        <taxon>Rosaceae</taxon>
        <taxon>Amygdaloideae</taxon>
        <taxon>Amygdaleae</taxon>
        <taxon>Prunus</taxon>
    </lineage>
</organism>
<dbReference type="Pfam" id="PF00847">
    <property type="entry name" value="AP2"/>
    <property type="match status" value="1"/>
</dbReference>
<keyword evidence="7" id="KW-0539">Nucleus</keyword>
<dbReference type="GO" id="GO:0003700">
    <property type="term" value="F:DNA-binding transcription factor activity"/>
    <property type="evidence" value="ECO:0007669"/>
    <property type="project" value="InterPro"/>
</dbReference>
<dbReference type="Proteomes" id="UP000250321">
    <property type="component" value="Unassembled WGS sequence"/>
</dbReference>
<evidence type="ECO:0000256" key="5">
    <source>
        <dbReference type="ARBA" id="ARBA00023159"/>
    </source>
</evidence>
<dbReference type="EMBL" id="PJQY01001966">
    <property type="protein sequence ID" value="PQP97703.1"/>
    <property type="molecule type" value="Genomic_DNA"/>
</dbReference>
<feature type="compositionally biased region" description="Basic and acidic residues" evidence="9">
    <location>
        <begin position="136"/>
        <end position="146"/>
    </location>
</feature>
<dbReference type="FunFam" id="3.30.730.10:FF:000001">
    <property type="entry name" value="Ethylene-responsive transcription factor 2"/>
    <property type="match status" value="1"/>
</dbReference>
<evidence type="ECO:0000256" key="1">
    <source>
        <dbReference type="ARBA" id="ARBA00004123"/>
    </source>
</evidence>
<dbReference type="GO" id="GO:0045893">
    <property type="term" value="P:positive regulation of DNA-templated transcription"/>
    <property type="evidence" value="ECO:0007669"/>
    <property type="project" value="TreeGrafter"/>
</dbReference>
<feature type="region of interest" description="Disordered" evidence="9">
    <location>
        <begin position="136"/>
        <end position="170"/>
    </location>
</feature>
<comment type="subcellular location">
    <subcellularLocation>
        <location evidence="1">Nucleus</location>
    </subcellularLocation>
</comment>
<evidence type="ECO:0000256" key="6">
    <source>
        <dbReference type="ARBA" id="ARBA00023163"/>
    </source>
</evidence>
<evidence type="ECO:0000256" key="3">
    <source>
        <dbReference type="ARBA" id="ARBA00023016"/>
    </source>
</evidence>
<feature type="compositionally biased region" description="Basic residues" evidence="9">
    <location>
        <begin position="147"/>
        <end position="159"/>
    </location>
</feature>
<gene>
    <name evidence="11" type="ORF">Pyn_10699</name>
</gene>
<dbReference type="CDD" id="cd00018">
    <property type="entry name" value="AP2"/>
    <property type="match status" value="1"/>
</dbReference>
<dbReference type="PANTHER" id="PTHR31241:SF62">
    <property type="entry name" value="DEHYDRATION-RESPONSIVE ELEMENT-BINDING PROTEIN 2D"/>
    <property type="match status" value="1"/>
</dbReference>
<dbReference type="SUPFAM" id="SSF54171">
    <property type="entry name" value="DNA-binding domain"/>
    <property type="match status" value="1"/>
</dbReference>
<name>A0A314Y1J6_PRUYE</name>
<dbReference type="Gene3D" id="3.30.730.10">
    <property type="entry name" value="AP2/ERF domain"/>
    <property type="match status" value="1"/>
</dbReference>
<dbReference type="GO" id="GO:0000976">
    <property type="term" value="F:transcription cis-regulatory region binding"/>
    <property type="evidence" value="ECO:0007669"/>
    <property type="project" value="TreeGrafter"/>
</dbReference>
<evidence type="ECO:0000256" key="8">
    <source>
        <dbReference type="ARBA" id="ARBA00024343"/>
    </source>
</evidence>
<dbReference type="PROSITE" id="PS51032">
    <property type="entry name" value="AP2_ERF"/>
    <property type="match status" value="1"/>
</dbReference>
<dbReference type="GO" id="GO:0005634">
    <property type="term" value="C:nucleus"/>
    <property type="evidence" value="ECO:0007669"/>
    <property type="project" value="UniProtKB-SubCell"/>
</dbReference>
<dbReference type="PANTHER" id="PTHR31241">
    <property type="entry name" value="DEHYDRATION-RESPONSIVE ELEMENT-BINDING PROTEIN 2C"/>
    <property type="match status" value="1"/>
</dbReference>
<comment type="caution">
    <text evidence="11">The sequence shown here is derived from an EMBL/GenBank/DDBJ whole genome shotgun (WGS) entry which is preliminary data.</text>
</comment>
<keyword evidence="4" id="KW-0238">DNA-binding</keyword>
<comment type="similarity">
    <text evidence="8">Belongs to the AP2/ERF transcription factor family. ERF subfamily.</text>
</comment>
<dbReference type="InterPro" id="IPR016177">
    <property type="entry name" value="DNA-bd_dom_sf"/>
</dbReference>
<dbReference type="AlphaFoldDB" id="A0A314Y1J6"/>
<feature type="domain" description="AP2/ERF" evidence="10">
    <location>
        <begin position="171"/>
        <end position="228"/>
    </location>
</feature>
<evidence type="ECO:0000256" key="2">
    <source>
        <dbReference type="ARBA" id="ARBA00023015"/>
    </source>
</evidence>
<dbReference type="GO" id="GO:0006950">
    <property type="term" value="P:response to stress"/>
    <property type="evidence" value="ECO:0007669"/>
    <property type="project" value="TreeGrafter"/>
</dbReference>
<feature type="compositionally biased region" description="Low complexity" evidence="9">
    <location>
        <begin position="241"/>
        <end position="257"/>
    </location>
</feature>
<reference evidence="11 12" key="1">
    <citation type="submission" date="2018-02" db="EMBL/GenBank/DDBJ databases">
        <title>Draft genome of wild Prunus yedoensis var. nudiflora.</title>
        <authorList>
            <person name="Baek S."/>
            <person name="Kim J.-H."/>
            <person name="Choi K."/>
            <person name="Kim G.-B."/>
            <person name="Cho A."/>
            <person name="Jang H."/>
            <person name="Shin C.-H."/>
            <person name="Yu H.-J."/>
            <person name="Mun J.-H."/>
        </authorList>
    </citation>
    <scope>NUCLEOTIDE SEQUENCE [LARGE SCALE GENOMIC DNA]</scope>
    <source>
        <strain evidence="12">cv. Jeju island</strain>
        <tissue evidence="11">Leaf</tissue>
    </source>
</reference>
<keyword evidence="12" id="KW-1185">Reference proteome</keyword>
<feature type="region of interest" description="Disordered" evidence="9">
    <location>
        <begin position="370"/>
        <end position="396"/>
    </location>
</feature>
<sequence length="469" mass="51547">MKCSSNVTTTIAVAVAAAPIRLSREALGRKVNWNWNGLIFGLGFSRAVKVVVEGARLRYQSKKFLSVRLIEPNDSEIVEKTINQSLSKLRGMGAYDQGSNEVALTLDSTRKRKTRSRRDGTSVAETLEKWKEYNKQLESDNNEGKTRKVPAKGSKKGCMKGKGGPDNSRCNYRGVRQRTWGKWVAEIREPNRGSRLWLGTFPTALDAALAYDEAAKAMYGPAARLNLPNVANYSSWKESSQETSSATTPSGSSAVATPGCSGSTTSSNHSEVCADEDSKGFLDVKTENGEGESAIHAWSNAVNQALVKEETKDEFTQGYFHSDQPAVKPEAYVGDFNWAGGPYTGNYLENFTEEEVFDVDELLSPLDDTPVRNPEPEQGLGSDVGQPGCSGMHPYECDRPSNMSYQLQYPDAKLLGSLNHMEQGPSGGEYNFDFLKRDDVIGEDDQGYYNLGLSDLGFGRFHWRNNATG</sequence>
<keyword evidence="2" id="KW-0805">Transcription regulation</keyword>
<evidence type="ECO:0000259" key="10">
    <source>
        <dbReference type="PROSITE" id="PS51032"/>
    </source>
</evidence>
<dbReference type="OrthoDB" id="550883at2759"/>
<feature type="compositionally biased region" description="Polar residues" evidence="9">
    <location>
        <begin position="260"/>
        <end position="270"/>
    </location>
</feature>
<accession>A0A314Y1J6</accession>